<keyword evidence="3" id="KW-1185">Reference proteome</keyword>
<reference evidence="2" key="5">
    <citation type="submission" date="2025-09" db="UniProtKB">
        <authorList>
            <consortium name="Ensembl"/>
        </authorList>
    </citation>
    <scope>IDENTIFICATION</scope>
</reference>
<sequence length="89" mass="9714">MYIKQQSLVPTQRKAGKEPPTRETSQYEGERRSPHLSRGSPVVLLGGSFCSKGAATTFCAKSRGVAMSFSGNHFLGGSQPKQLHINMLY</sequence>
<reference evidence="2" key="4">
    <citation type="submission" date="2025-08" db="UniProtKB">
        <authorList>
            <consortium name="Ensembl"/>
        </authorList>
    </citation>
    <scope>IDENTIFICATION</scope>
</reference>
<evidence type="ECO:0000313" key="3">
    <source>
        <dbReference type="Proteomes" id="UP000314983"/>
    </source>
</evidence>
<accession>A0A4W4FZF3</accession>
<reference evidence="2" key="3">
    <citation type="submission" date="2020-05" db="EMBL/GenBank/DDBJ databases">
        <title>Electrophorus electricus (electric eel) genome, fEleEle1, primary haplotype.</title>
        <authorList>
            <person name="Myers G."/>
            <person name="Meyer A."/>
            <person name="Fedrigo O."/>
            <person name="Formenti G."/>
            <person name="Rhie A."/>
            <person name="Tracey A."/>
            <person name="Sims Y."/>
            <person name="Jarvis E.D."/>
        </authorList>
    </citation>
    <scope>NUCLEOTIDE SEQUENCE [LARGE SCALE GENOMIC DNA]</scope>
</reference>
<feature type="compositionally biased region" description="Polar residues" evidence="1">
    <location>
        <begin position="1"/>
        <end position="10"/>
    </location>
</feature>
<evidence type="ECO:0000256" key="1">
    <source>
        <dbReference type="SAM" id="MobiDB-lite"/>
    </source>
</evidence>
<reference evidence="3" key="1">
    <citation type="journal article" date="2014" name="Science">
        <title>Nonhuman genetics. Genomic basis for the convergent evolution of electric organs.</title>
        <authorList>
            <person name="Gallant J.R."/>
            <person name="Traeger L.L."/>
            <person name="Volkening J.D."/>
            <person name="Moffett H."/>
            <person name="Chen P.H."/>
            <person name="Novina C.D."/>
            <person name="Phillips G.N.Jr."/>
            <person name="Anand R."/>
            <person name="Wells G.B."/>
            <person name="Pinch M."/>
            <person name="Guth R."/>
            <person name="Unguez G.A."/>
            <person name="Albert J.S."/>
            <person name="Zakon H.H."/>
            <person name="Samanta M.P."/>
            <person name="Sussman M.R."/>
        </authorList>
    </citation>
    <scope>NUCLEOTIDE SEQUENCE [LARGE SCALE GENOMIC DNA]</scope>
</reference>
<dbReference type="Proteomes" id="UP000314983">
    <property type="component" value="Chromosome 12"/>
</dbReference>
<organism evidence="2 3">
    <name type="scientific">Electrophorus electricus</name>
    <name type="common">Electric eel</name>
    <name type="synonym">Gymnotus electricus</name>
    <dbReference type="NCBI Taxonomy" id="8005"/>
    <lineage>
        <taxon>Eukaryota</taxon>
        <taxon>Metazoa</taxon>
        <taxon>Chordata</taxon>
        <taxon>Craniata</taxon>
        <taxon>Vertebrata</taxon>
        <taxon>Euteleostomi</taxon>
        <taxon>Actinopterygii</taxon>
        <taxon>Neopterygii</taxon>
        <taxon>Teleostei</taxon>
        <taxon>Ostariophysi</taxon>
        <taxon>Gymnotiformes</taxon>
        <taxon>Gymnotoidei</taxon>
        <taxon>Gymnotidae</taxon>
        <taxon>Electrophorus</taxon>
    </lineage>
</organism>
<protein>
    <submittedName>
        <fullName evidence="2">Uncharacterized protein</fullName>
    </submittedName>
</protein>
<dbReference type="AlphaFoldDB" id="A0A4W4FZF3"/>
<dbReference type="Ensembl" id="ENSEEET00000030867.2">
    <property type="protein sequence ID" value="ENSEEEP00000030506.2"/>
    <property type="gene ID" value="ENSEEEG00000014616.2"/>
</dbReference>
<proteinExistence type="predicted"/>
<name>A0A4W4FZF3_ELEEL</name>
<feature type="region of interest" description="Disordered" evidence="1">
    <location>
        <begin position="1"/>
        <end position="39"/>
    </location>
</feature>
<evidence type="ECO:0000313" key="2">
    <source>
        <dbReference type="Ensembl" id="ENSEEEP00000030506.2"/>
    </source>
</evidence>
<reference evidence="3" key="2">
    <citation type="journal article" date="2017" name="Sci. Adv.">
        <title>A tail of two voltages: Proteomic comparison of the three electric organs of the electric eel.</title>
        <authorList>
            <person name="Traeger L.L."/>
            <person name="Sabat G."/>
            <person name="Barrett-Wilt G.A."/>
            <person name="Wells G.B."/>
            <person name="Sussman M.R."/>
        </authorList>
    </citation>
    <scope>NUCLEOTIDE SEQUENCE [LARGE SCALE GENOMIC DNA]</scope>
</reference>